<dbReference type="EC" id="3.2.1.51" evidence="3"/>
<dbReference type="Pfam" id="PF01120">
    <property type="entry name" value="Alpha_L_fucos"/>
    <property type="match status" value="1"/>
</dbReference>
<gene>
    <name evidence="9" type="ORF">FHS27_003382</name>
</gene>
<sequence>MHSKFTILCLLFLTLAGTVSAEEQRETQQERDARMSWWREAKFGMFVHWGVYSVVGGEHNGKKLPNSAEWMMNRGKISIAEYSKYVKQFNPTKFDADEFVARAKNAGMKYLVITAKHHDGFSMFGSHSSPYNVVDATPFGRDIMKELSVACQKQGIRLGFYYSQAQDWHHPGGIGNNWDKSIQRVSNDEYVSEKAAPEVRQLLTEYGPIGIFWWDTPRAMSEESFNSLHSLTKLVPDVITNDRLGNDFPGDYKTFERKIPRSAPPGKDWEVCMPISGSWGYKLGDNDFKSTSTLIRNLIDIASKGGNYLLNVSPTGEGTLLPQAIERLEQIGDWMTVNSESIYGTTASPIGAFDWGRCTMKSAKSGSSANSDDDSQQNHLLYLHVFDWPSDGKLMVPGLKNKVQTAHLLANGQVLQTEATEDGVLVSLPKTAPDSIASVIAVKVSGPIETVAVTPTPDGKGELVLTADSSYINNNEGSREATVREHDGIPHVGYWLDDQASVQWDIKITQPGSYVVSATLSVEGDNTTFRVGPMGGQIEATVPSTGGYGKYVERSLGTLQFDEAGETIIQAKPVAGKWQPMNLRQLKLQKTEESK</sequence>
<comment type="function">
    <text evidence="1">Alpha-L-fucosidase is responsible for hydrolyzing the alpha-1,6-linked fucose joined to the reducing-end N-acetylglucosamine of the carbohydrate moieties of glycoproteins.</text>
</comment>
<dbReference type="Gene3D" id="3.20.20.80">
    <property type="entry name" value="Glycosidases"/>
    <property type="match status" value="1"/>
</dbReference>
<evidence type="ECO:0000256" key="2">
    <source>
        <dbReference type="ARBA" id="ARBA00007951"/>
    </source>
</evidence>
<evidence type="ECO:0000313" key="10">
    <source>
        <dbReference type="Proteomes" id="UP000536179"/>
    </source>
</evidence>
<protein>
    <recommendedName>
        <fullName evidence="3">alpha-L-fucosidase</fullName>
        <ecNumber evidence="3">3.2.1.51</ecNumber>
    </recommendedName>
</protein>
<dbReference type="SUPFAM" id="SSF51445">
    <property type="entry name" value="(Trans)glycosidases"/>
    <property type="match status" value="1"/>
</dbReference>
<evidence type="ECO:0000256" key="3">
    <source>
        <dbReference type="ARBA" id="ARBA00012662"/>
    </source>
</evidence>
<dbReference type="InterPro" id="IPR000933">
    <property type="entry name" value="Glyco_hydro_29"/>
</dbReference>
<dbReference type="PRINTS" id="PR00741">
    <property type="entry name" value="GLHYDRLASE29"/>
</dbReference>
<evidence type="ECO:0000256" key="4">
    <source>
        <dbReference type="ARBA" id="ARBA00022729"/>
    </source>
</evidence>
<dbReference type="GO" id="GO:0004560">
    <property type="term" value="F:alpha-L-fucosidase activity"/>
    <property type="evidence" value="ECO:0007669"/>
    <property type="project" value="UniProtKB-EC"/>
</dbReference>
<evidence type="ECO:0000256" key="5">
    <source>
        <dbReference type="ARBA" id="ARBA00022801"/>
    </source>
</evidence>
<comment type="similarity">
    <text evidence="2">Belongs to the glycosyl hydrolase 29 family.</text>
</comment>
<dbReference type="GO" id="GO:0005764">
    <property type="term" value="C:lysosome"/>
    <property type="evidence" value="ECO:0007669"/>
    <property type="project" value="TreeGrafter"/>
</dbReference>
<dbReference type="Gene3D" id="2.60.120.260">
    <property type="entry name" value="Galactose-binding domain-like"/>
    <property type="match status" value="1"/>
</dbReference>
<dbReference type="SMART" id="SM00812">
    <property type="entry name" value="Alpha_L_fucos"/>
    <property type="match status" value="1"/>
</dbReference>
<keyword evidence="10" id="KW-1185">Reference proteome</keyword>
<dbReference type="GO" id="GO:0006004">
    <property type="term" value="P:fucose metabolic process"/>
    <property type="evidence" value="ECO:0007669"/>
    <property type="project" value="InterPro"/>
</dbReference>
<evidence type="ECO:0000259" key="8">
    <source>
        <dbReference type="Pfam" id="PF01120"/>
    </source>
</evidence>
<feature type="signal peptide" evidence="7">
    <location>
        <begin position="1"/>
        <end position="21"/>
    </location>
</feature>
<dbReference type="EMBL" id="JACHXU010000011">
    <property type="protein sequence ID" value="MBB3207557.1"/>
    <property type="molecule type" value="Genomic_DNA"/>
</dbReference>
<dbReference type="Proteomes" id="UP000536179">
    <property type="component" value="Unassembled WGS sequence"/>
</dbReference>
<proteinExistence type="inferred from homology"/>
<dbReference type="InterPro" id="IPR016286">
    <property type="entry name" value="FUC_metazoa-typ"/>
</dbReference>
<dbReference type="PANTHER" id="PTHR10030:SF37">
    <property type="entry name" value="ALPHA-L-FUCOSIDASE-RELATED"/>
    <property type="match status" value="1"/>
</dbReference>
<dbReference type="InterPro" id="IPR013780">
    <property type="entry name" value="Glyco_hydro_b"/>
</dbReference>
<reference evidence="9 10" key="1">
    <citation type="submission" date="2020-08" db="EMBL/GenBank/DDBJ databases">
        <title>Genomic Encyclopedia of Type Strains, Phase III (KMG-III): the genomes of soil and plant-associated and newly described type strains.</title>
        <authorList>
            <person name="Whitman W."/>
        </authorList>
    </citation>
    <scope>NUCLEOTIDE SEQUENCE [LARGE SCALE GENOMIC DNA]</scope>
    <source>
        <strain evidence="9 10">CECT 8075</strain>
    </source>
</reference>
<dbReference type="InterPro" id="IPR057739">
    <property type="entry name" value="Glyco_hydro_29_N"/>
</dbReference>
<dbReference type="Gene3D" id="2.60.40.1180">
    <property type="entry name" value="Golgi alpha-mannosidase II"/>
    <property type="match status" value="1"/>
</dbReference>
<feature type="domain" description="Glycoside hydrolase family 29 N-terminal" evidence="8">
    <location>
        <begin position="22"/>
        <end position="340"/>
    </location>
</feature>
<keyword evidence="6 9" id="KW-0326">Glycosidase</keyword>
<keyword evidence="4 7" id="KW-0732">Signal</keyword>
<evidence type="ECO:0000313" key="9">
    <source>
        <dbReference type="EMBL" id="MBB3207557.1"/>
    </source>
</evidence>
<name>A0A7W5E1G7_9BACT</name>
<dbReference type="AlphaFoldDB" id="A0A7W5E1G7"/>
<comment type="caution">
    <text evidence="9">The sequence shown here is derived from an EMBL/GenBank/DDBJ whole genome shotgun (WGS) entry which is preliminary data.</text>
</comment>
<evidence type="ECO:0000256" key="1">
    <source>
        <dbReference type="ARBA" id="ARBA00004071"/>
    </source>
</evidence>
<accession>A0A7W5E1G7</accession>
<evidence type="ECO:0000256" key="6">
    <source>
        <dbReference type="ARBA" id="ARBA00023295"/>
    </source>
</evidence>
<keyword evidence="5 9" id="KW-0378">Hydrolase</keyword>
<dbReference type="GO" id="GO:0016139">
    <property type="term" value="P:glycoside catabolic process"/>
    <property type="evidence" value="ECO:0007669"/>
    <property type="project" value="TreeGrafter"/>
</dbReference>
<evidence type="ECO:0000256" key="7">
    <source>
        <dbReference type="SAM" id="SignalP"/>
    </source>
</evidence>
<dbReference type="PANTHER" id="PTHR10030">
    <property type="entry name" value="ALPHA-L-FUCOSIDASE"/>
    <property type="match status" value="1"/>
</dbReference>
<feature type="chain" id="PRO_5030517486" description="alpha-L-fucosidase" evidence="7">
    <location>
        <begin position="22"/>
        <end position="595"/>
    </location>
</feature>
<dbReference type="RefSeq" id="WP_246419883.1">
    <property type="nucleotide sequence ID" value="NZ_JACHXU010000011.1"/>
</dbReference>
<organism evidence="9 10">
    <name type="scientific">Aporhodopirellula rubra</name>
    <dbReference type="NCBI Taxonomy" id="980271"/>
    <lineage>
        <taxon>Bacteria</taxon>
        <taxon>Pseudomonadati</taxon>
        <taxon>Planctomycetota</taxon>
        <taxon>Planctomycetia</taxon>
        <taxon>Pirellulales</taxon>
        <taxon>Pirellulaceae</taxon>
        <taxon>Aporhodopirellula</taxon>
    </lineage>
</organism>
<dbReference type="InterPro" id="IPR017853">
    <property type="entry name" value="GH"/>
</dbReference>